<reference evidence="3" key="1">
    <citation type="submission" date="2012-02" db="EMBL/GenBank/DDBJ databases">
        <title>Complete sequence of Desulfitobacterium dichloroeliminans LMG P-21439.</title>
        <authorList>
            <person name="Lucas S."/>
            <person name="Han J."/>
            <person name="Lapidus A."/>
            <person name="Cheng J.-F."/>
            <person name="Goodwin L."/>
            <person name="Pitluck S."/>
            <person name="Peters L."/>
            <person name="Ovchinnikova G."/>
            <person name="Teshima H."/>
            <person name="Detter J.C."/>
            <person name="Han C."/>
            <person name="Tapia R."/>
            <person name="Land M."/>
            <person name="Hauser L."/>
            <person name="Kyrpides N."/>
            <person name="Ivanova N."/>
            <person name="Pagani I."/>
            <person name="Kruse T."/>
            <person name="de Vos W.M."/>
            <person name="Boon N."/>
            <person name="Smidt H."/>
            <person name="Woyke T."/>
        </authorList>
    </citation>
    <scope>NUCLEOTIDE SEQUENCE [LARGE SCALE GENOMIC DNA]</scope>
    <source>
        <strain evidence="3">LMG P-21439 / DCA1</strain>
    </source>
</reference>
<dbReference type="GO" id="GO:0005886">
    <property type="term" value="C:plasma membrane"/>
    <property type="evidence" value="ECO:0007669"/>
    <property type="project" value="UniProtKB-SubCell"/>
</dbReference>
<dbReference type="Proteomes" id="UP000010797">
    <property type="component" value="Chromosome"/>
</dbReference>
<dbReference type="KEGG" id="ddl:Desdi_0360"/>
<evidence type="ECO:0000256" key="1">
    <source>
        <dbReference type="SAM" id="Phobius"/>
    </source>
</evidence>
<dbReference type="STRING" id="871963.Desdi_0360"/>
<organism evidence="2 3">
    <name type="scientific">Desulfitobacterium dichloroeliminans (strain LMG P-21439 / DCA1)</name>
    <dbReference type="NCBI Taxonomy" id="871963"/>
    <lineage>
        <taxon>Bacteria</taxon>
        <taxon>Bacillati</taxon>
        <taxon>Bacillota</taxon>
        <taxon>Clostridia</taxon>
        <taxon>Eubacteriales</taxon>
        <taxon>Desulfitobacteriaceae</taxon>
        <taxon>Desulfitobacterium</taxon>
    </lineage>
</organism>
<feature type="transmembrane region" description="Helical" evidence="1">
    <location>
        <begin position="143"/>
        <end position="163"/>
    </location>
</feature>
<gene>
    <name evidence="2" type="ordered locus">Desdi_0360</name>
</gene>
<keyword evidence="3" id="KW-1185">Reference proteome</keyword>
<name>L0F5H0_DESDL</name>
<dbReference type="AlphaFoldDB" id="L0F5H0"/>
<dbReference type="Pfam" id="PF12679">
    <property type="entry name" value="ABC2_membrane_2"/>
    <property type="match status" value="1"/>
</dbReference>
<feature type="transmembrane region" description="Helical" evidence="1">
    <location>
        <begin position="225"/>
        <end position="243"/>
    </location>
</feature>
<feature type="transmembrane region" description="Helical" evidence="1">
    <location>
        <begin position="34"/>
        <end position="53"/>
    </location>
</feature>
<dbReference type="eggNOG" id="COG1277">
    <property type="taxonomic scope" value="Bacteria"/>
</dbReference>
<evidence type="ECO:0000313" key="2">
    <source>
        <dbReference type="EMBL" id="AGA67906.1"/>
    </source>
</evidence>
<feature type="transmembrane region" description="Helical" evidence="1">
    <location>
        <begin position="73"/>
        <end position="99"/>
    </location>
</feature>
<dbReference type="HOGENOM" id="CLU_081568_0_0_9"/>
<dbReference type="EMBL" id="CP003344">
    <property type="protein sequence ID" value="AGA67906.1"/>
    <property type="molecule type" value="Genomic_DNA"/>
</dbReference>
<keyword evidence="1" id="KW-1133">Transmembrane helix</keyword>
<feature type="transmembrane region" description="Helical" evidence="1">
    <location>
        <begin position="120"/>
        <end position="137"/>
    </location>
</feature>
<accession>L0F5H0</accession>
<keyword evidence="1" id="KW-0472">Membrane</keyword>
<sequence length="250" mass="27162">MLNYFPNSPVTHGMGQEQFRPFALQMVTRMGFQFSSMLIALLTIMLGSGAIASELESGLIHGILARPIQRYEYILGKLFGLVILASLYATVLFTLILVIGSFYGLDTILSLTFGQILKGWLLYLLLPVALLCLTVYGSVSLKAVANGIAVIFIYILGNVGGMVEMIGGYLNSDSIISTGIFISLISPFQTIYTTMERVMVPNSELAGSAMSAASLSGSGQPASPWMFIYIALYMLTFVALATWKFSKKDI</sequence>
<keyword evidence="1" id="KW-0812">Transmembrane</keyword>
<evidence type="ECO:0000313" key="3">
    <source>
        <dbReference type="Proteomes" id="UP000010797"/>
    </source>
</evidence>
<dbReference type="GO" id="GO:0140359">
    <property type="term" value="F:ABC-type transporter activity"/>
    <property type="evidence" value="ECO:0007669"/>
    <property type="project" value="InterPro"/>
</dbReference>
<proteinExistence type="predicted"/>
<protein>
    <recommendedName>
        <fullName evidence="4">ABC-type transport system involved in multi-copper enzyme maturation, permease component</fullName>
    </recommendedName>
</protein>
<evidence type="ECO:0008006" key="4">
    <source>
        <dbReference type="Google" id="ProtNLM"/>
    </source>
</evidence>